<sequence>MANQAIIAKKEEVVNEIADKVKNATSAILFDYRGLTDAEVTELRRKLRENESSYKVYKNTLTKRALDKLSINLDNCLEGPSAIAVSDDAIAPIRVLADFAKDHPALELKGGVVDGKVTSLDELKELATVPSKDGLLTMLAAGLMEHVKNVAICLDLHAKNLEEENN</sequence>
<dbReference type="Pfam" id="PF00466">
    <property type="entry name" value="Ribosomal_L10"/>
    <property type="match status" value="1"/>
</dbReference>
<dbReference type="InterPro" id="IPR047865">
    <property type="entry name" value="Ribosomal_uL10_bac_type"/>
</dbReference>
<evidence type="ECO:0000313" key="7">
    <source>
        <dbReference type="Proteomes" id="UP000824074"/>
    </source>
</evidence>
<keyword evidence="5" id="KW-0699">rRNA-binding</keyword>
<evidence type="ECO:0000256" key="5">
    <source>
        <dbReference type="HAMAP-Rule" id="MF_00362"/>
    </source>
</evidence>
<dbReference type="CDD" id="cd05797">
    <property type="entry name" value="Ribosomal_L10"/>
    <property type="match status" value="1"/>
</dbReference>
<keyword evidence="3 5" id="KW-0687">Ribonucleoprotein</keyword>
<dbReference type="AlphaFoldDB" id="A0A9D1IN51"/>
<dbReference type="EMBL" id="DVMT01000034">
    <property type="protein sequence ID" value="HIU40337.1"/>
    <property type="molecule type" value="Genomic_DNA"/>
</dbReference>
<comment type="caution">
    <text evidence="6">The sequence shown here is derived from an EMBL/GenBank/DDBJ whole genome shotgun (WGS) entry which is preliminary data.</text>
</comment>
<accession>A0A9D1IN51</accession>
<reference evidence="6" key="2">
    <citation type="journal article" date="2021" name="PeerJ">
        <title>Extensive microbial diversity within the chicken gut microbiome revealed by metagenomics and culture.</title>
        <authorList>
            <person name="Gilroy R."/>
            <person name="Ravi A."/>
            <person name="Getino M."/>
            <person name="Pursley I."/>
            <person name="Horton D.L."/>
            <person name="Alikhan N.F."/>
            <person name="Baker D."/>
            <person name="Gharbi K."/>
            <person name="Hall N."/>
            <person name="Watson M."/>
            <person name="Adriaenssens E.M."/>
            <person name="Foster-Nyarko E."/>
            <person name="Jarju S."/>
            <person name="Secka A."/>
            <person name="Antonio M."/>
            <person name="Oren A."/>
            <person name="Chaudhuri R.R."/>
            <person name="La Ragione R."/>
            <person name="Hildebrand F."/>
            <person name="Pallen M.J."/>
        </authorList>
    </citation>
    <scope>NUCLEOTIDE SEQUENCE</scope>
    <source>
        <strain evidence="6">CHK193-30670</strain>
    </source>
</reference>
<comment type="similarity">
    <text evidence="1 5">Belongs to the universal ribosomal protein uL10 family.</text>
</comment>
<dbReference type="SUPFAM" id="SSF160369">
    <property type="entry name" value="Ribosomal protein L10-like"/>
    <property type="match status" value="1"/>
</dbReference>
<comment type="subunit">
    <text evidence="5">Part of the ribosomal stalk of the 50S ribosomal subunit. The N-terminus interacts with L11 and the large rRNA to form the base of the stalk. The C-terminus forms an elongated spine to which L12 dimers bind in a sequential fashion forming a multimeric L10(L12)X complex.</text>
</comment>
<name>A0A9D1IN51_9FIRM</name>
<dbReference type="NCBIfam" id="NF000955">
    <property type="entry name" value="PRK00099.1-1"/>
    <property type="match status" value="1"/>
</dbReference>
<evidence type="ECO:0000256" key="4">
    <source>
        <dbReference type="ARBA" id="ARBA00035202"/>
    </source>
</evidence>
<gene>
    <name evidence="5" type="primary">rplJ</name>
    <name evidence="6" type="ORF">IAB68_03470</name>
</gene>
<protein>
    <recommendedName>
        <fullName evidence="4 5">Large ribosomal subunit protein uL10</fullName>
    </recommendedName>
</protein>
<dbReference type="HAMAP" id="MF_00362">
    <property type="entry name" value="Ribosomal_uL10"/>
    <property type="match status" value="1"/>
</dbReference>
<keyword evidence="5" id="KW-0694">RNA-binding</keyword>
<dbReference type="Proteomes" id="UP000824074">
    <property type="component" value="Unassembled WGS sequence"/>
</dbReference>
<evidence type="ECO:0000313" key="6">
    <source>
        <dbReference type="EMBL" id="HIU40337.1"/>
    </source>
</evidence>
<dbReference type="InterPro" id="IPR001790">
    <property type="entry name" value="Ribosomal_uL10"/>
</dbReference>
<evidence type="ECO:0000256" key="2">
    <source>
        <dbReference type="ARBA" id="ARBA00022980"/>
    </source>
</evidence>
<dbReference type="PANTHER" id="PTHR11560">
    <property type="entry name" value="39S RIBOSOMAL PROTEIN L10, MITOCHONDRIAL"/>
    <property type="match status" value="1"/>
</dbReference>
<dbReference type="InterPro" id="IPR043141">
    <property type="entry name" value="Ribosomal_uL10-like_sf"/>
</dbReference>
<keyword evidence="2 5" id="KW-0689">Ribosomal protein</keyword>
<proteinExistence type="inferred from homology"/>
<reference evidence="6" key="1">
    <citation type="submission" date="2020-10" db="EMBL/GenBank/DDBJ databases">
        <authorList>
            <person name="Gilroy R."/>
        </authorList>
    </citation>
    <scope>NUCLEOTIDE SEQUENCE</scope>
    <source>
        <strain evidence="6">CHK193-30670</strain>
    </source>
</reference>
<dbReference type="GO" id="GO:0005840">
    <property type="term" value="C:ribosome"/>
    <property type="evidence" value="ECO:0007669"/>
    <property type="project" value="UniProtKB-KW"/>
</dbReference>
<dbReference type="GO" id="GO:0006412">
    <property type="term" value="P:translation"/>
    <property type="evidence" value="ECO:0007669"/>
    <property type="project" value="UniProtKB-UniRule"/>
</dbReference>
<organism evidence="6 7">
    <name type="scientific">Candidatus Aphodocola excrementigallinarum</name>
    <dbReference type="NCBI Taxonomy" id="2840670"/>
    <lineage>
        <taxon>Bacteria</taxon>
        <taxon>Bacillati</taxon>
        <taxon>Bacillota</taxon>
        <taxon>Bacilli</taxon>
        <taxon>Candidatus Aphodocola</taxon>
    </lineage>
</organism>
<dbReference type="Gene3D" id="3.30.70.1730">
    <property type="match status" value="1"/>
</dbReference>
<dbReference type="GO" id="GO:1990904">
    <property type="term" value="C:ribonucleoprotein complex"/>
    <property type="evidence" value="ECO:0007669"/>
    <property type="project" value="UniProtKB-KW"/>
</dbReference>
<dbReference type="GO" id="GO:0070180">
    <property type="term" value="F:large ribosomal subunit rRNA binding"/>
    <property type="evidence" value="ECO:0007669"/>
    <property type="project" value="UniProtKB-UniRule"/>
</dbReference>
<evidence type="ECO:0000256" key="1">
    <source>
        <dbReference type="ARBA" id="ARBA00008889"/>
    </source>
</evidence>
<evidence type="ECO:0000256" key="3">
    <source>
        <dbReference type="ARBA" id="ARBA00023274"/>
    </source>
</evidence>
<comment type="function">
    <text evidence="5">Forms part of the ribosomal stalk, playing a central role in the interaction of the ribosome with GTP-bound translation factors.</text>
</comment>
<dbReference type="InterPro" id="IPR022973">
    <property type="entry name" value="Ribosomal_uL10_bac"/>
</dbReference>